<sequence length="196" mass="22213">MDATGTYYVHVDTSRCSCPFFIENGLPCRHILAYCTHSNTDVNVQSICDRWLHYDGYLTHIAVENYFPMQLSQPSMKNAVIALVRRMSEEQCSSLHDFIVHGRLPTTPVNLHGEQHSYTLSRTSTNVAVPFIQRGTVDLDETLSNDKEEVISINSEELTERDIENEEEDDENGLCDIYNLAQPTCETGDAVGWVFC</sequence>
<evidence type="ECO:0000313" key="4">
    <source>
        <dbReference type="WBParaSite" id="SMTH1_79000.1"/>
    </source>
</evidence>
<protein>
    <recommendedName>
        <fullName evidence="2">SWIM-type domain-containing protein</fullName>
    </recommendedName>
</protein>
<keyword evidence="1" id="KW-0863">Zinc-finger</keyword>
<dbReference type="AlphaFoldDB" id="A0AA85BSW3"/>
<accession>A0AA85BSW3</accession>
<organism evidence="3 4">
    <name type="scientific">Schistosoma mattheei</name>
    <dbReference type="NCBI Taxonomy" id="31246"/>
    <lineage>
        <taxon>Eukaryota</taxon>
        <taxon>Metazoa</taxon>
        <taxon>Spiralia</taxon>
        <taxon>Lophotrochozoa</taxon>
        <taxon>Platyhelminthes</taxon>
        <taxon>Trematoda</taxon>
        <taxon>Digenea</taxon>
        <taxon>Strigeidida</taxon>
        <taxon>Schistosomatoidea</taxon>
        <taxon>Schistosomatidae</taxon>
        <taxon>Schistosoma</taxon>
    </lineage>
</organism>
<keyword evidence="1" id="KW-0479">Metal-binding</keyword>
<dbReference type="InterPro" id="IPR007527">
    <property type="entry name" value="Znf_SWIM"/>
</dbReference>
<dbReference type="Proteomes" id="UP000050791">
    <property type="component" value="Unassembled WGS sequence"/>
</dbReference>
<dbReference type="PROSITE" id="PS50966">
    <property type="entry name" value="ZF_SWIM"/>
    <property type="match status" value="1"/>
</dbReference>
<feature type="domain" description="SWIM-type" evidence="2">
    <location>
        <begin position="7"/>
        <end position="39"/>
    </location>
</feature>
<proteinExistence type="predicted"/>
<dbReference type="WBParaSite" id="SMTH1_79000.1">
    <property type="protein sequence ID" value="SMTH1_79000.1"/>
    <property type="gene ID" value="SMTH1_79000"/>
</dbReference>
<evidence type="ECO:0000256" key="1">
    <source>
        <dbReference type="PROSITE-ProRule" id="PRU00325"/>
    </source>
</evidence>
<evidence type="ECO:0000259" key="2">
    <source>
        <dbReference type="PROSITE" id="PS50966"/>
    </source>
</evidence>
<dbReference type="GO" id="GO:0008270">
    <property type="term" value="F:zinc ion binding"/>
    <property type="evidence" value="ECO:0007669"/>
    <property type="project" value="UniProtKB-KW"/>
</dbReference>
<name>A0AA85BSW3_9TREM</name>
<reference evidence="4" key="1">
    <citation type="submission" date="2023-11" db="UniProtKB">
        <authorList>
            <consortium name="WormBaseParasite"/>
        </authorList>
    </citation>
    <scope>IDENTIFICATION</scope>
</reference>
<evidence type="ECO:0000313" key="3">
    <source>
        <dbReference type="Proteomes" id="UP000050791"/>
    </source>
</evidence>
<keyword evidence="1" id="KW-0862">Zinc</keyword>
<dbReference type="Pfam" id="PF04434">
    <property type="entry name" value="SWIM"/>
    <property type="match status" value="1"/>
</dbReference>